<dbReference type="InterPro" id="IPR055187">
    <property type="entry name" value="C2CH-3rd_BIRD-IDD"/>
</dbReference>
<keyword evidence="11" id="KW-1185">Reference proteome</keyword>
<dbReference type="GO" id="GO:0003700">
    <property type="term" value="F:DNA-binding transcription factor activity"/>
    <property type="evidence" value="ECO:0007669"/>
    <property type="project" value="TreeGrafter"/>
</dbReference>
<dbReference type="RefSeq" id="XP_004501032.1">
    <property type="nucleotide sequence ID" value="XM_004500975.3"/>
</dbReference>
<dbReference type="Pfam" id="PF12874">
    <property type="entry name" value="zf-met"/>
    <property type="match status" value="1"/>
</dbReference>
<proteinExistence type="predicted"/>
<evidence type="ECO:0000313" key="14">
    <source>
        <dbReference type="RefSeq" id="XP_004501033.1"/>
    </source>
</evidence>
<evidence type="ECO:0000256" key="6">
    <source>
        <dbReference type="ARBA" id="ARBA00023125"/>
    </source>
</evidence>
<dbReference type="Pfam" id="PF22995">
    <property type="entry name" value="C2CH-3rd_BIRD-IDD"/>
    <property type="match status" value="1"/>
</dbReference>
<feature type="domain" description="C2H2-type" evidence="10">
    <location>
        <begin position="45"/>
        <end position="67"/>
    </location>
</feature>
<feature type="compositionally biased region" description="Low complexity" evidence="9">
    <location>
        <begin position="200"/>
        <end position="209"/>
    </location>
</feature>
<dbReference type="PROSITE" id="PS50157">
    <property type="entry name" value="ZINC_FINGER_C2H2_2"/>
    <property type="match status" value="1"/>
</dbReference>
<evidence type="ECO:0000313" key="15">
    <source>
        <dbReference type="RefSeq" id="XP_027190176.1"/>
    </source>
</evidence>
<evidence type="ECO:0000259" key="10">
    <source>
        <dbReference type="PROSITE" id="PS50157"/>
    </source>
</evidence>
<evidence type="ECO:0000256" key="1">
    <source>
        <dbReference type="ARBA" id="ARBA00022723"/>
    </source>
</evidence>
<feature type="compositionally biased region" description="Polar residues" evidence="9">
    <location>
        <begin position="210"/>
        <end position="226"/>
    </location>
</feature>
<reference evidence="12 13" key="2">
    <citation type="submission" date="2025-04" db="UniProtKB">
        <authorList>
            <consortium name="RefSeq"/>
        </authorList>
    </citation>
    <scope>IDENTIFICATION</scope>
    <source>
        <tissue evidence="12 13">Etiolated seedlings</tissue>
    </source>
</reference>
<feature type="compositionally biased region" description="Low complexity" evidence="9">
    <location>
        <begin position="1"/>
        <end position="10"/>
    </location>
</feature>
<dbReference type="RefSeq" id="XP_027190176.1">
    <property type="nucleotide sequence ID" value="XM_027334375.1"/>
</dbReference>
<keyword evidence="2" id="KW-0677">Repeat</keyword>
<feature type="region of interest" description="Disordered" evidence="9">
    <location>
        <begin position="1"/>
        <end position="28"/>
    </location>
</feature>
<keyword evidence="3 8" id="KW-0863">Zinc-finger</keyword>
<dbReference type="PaxDb" id="3827-XP_004501031.1"/>
<dbReference type="InterPro" id="IPR055186">
    <property type="entry name" value="C2H2-2nd_BIRD-IDD"/>
</dbReference>
<dbReference type="STRING" id="3827.A0A1S2Y9L7"/>
<dbReference type="GeneID" id="101508362"/>
<accession>A0A1S2Y9L7</accession>
<keyword evidence="5" id="KW-0805">Transcription regulation</keyword>
<sequence length="402" mass="43502">MAEPQKNSSPSPSPSKKKRSLPGMPDPDAEVIALSPQTLLATNRFICEICNKGFQREQNLQLHRRGHNLPWKLRQRASEEIRKKVYVCPETSCVHHNPSRALGDLTGVKKHFCRKHGEKKWKCERCSKNYAVKSDWKAHMKSCGTREYKCDCGTLFSRRDSFMTHRAFCDVLGNESGKGGSNFVAVTSSSSSQPTPPLTPSKSSVLSTTANLSIQSSDTAENQTRLSPPSSNASNSTSCCSTFSNLMSSLAHSDCPTTFSITEPTTLSLSTPLYLSNNNNKDYLLPHYPPQPALSATALLQKAAEMGSSNSSLLLALGLKDNSTVSISSTTTVQWNGHVKQENELVANNFGLGLPYSNGMMGSTGQPMTRDLLGLSIGLGRGDDLSSLLTSFGGNIGSTEEG</sequence>
<feature type="region of interest" description="Disordered" evidence="9">
    <location>
        <begin position="183"/>
        <end position="236"/>
    </location>
</feature>
<dbReference type="GO" id="GO:0003677">
    <property type="term" value="F:DNA binding"/>
    <property type="evidence" value="ECO:0007669"/>
    <property type="project" value="UniProtKB-KW"/>
</dbReference>
<evidence type="ECO:0000256" key="5">
    <source>
        <dbReference type="ARBA" id="ARBA00023015"/>
    </source>
</evidence>
<dbReference type="Proteomes" id="UP000087171">
    <property type="component" value="Chromosome Ca5"/>
</dbReference>
<dbReference type="RefSeq" id="XP_004501031.1">
    <property type="nucleotide sequence ID" value="XM_004500974.3"/>
</dbReference>
<dbReference type="OrthoDB" id="6354171at2759"/>
<dbReference type="PROSITE" id="PS00028">
    <property type="entry name" value="ZINC_FINGER_C2H2_1"/>
    <property type="match status" value="1"/>
</dbReference>
<dbReference type="PANTHER" id="PTHR10593">
    <property type="entry name" value="SERINE/THREONINE-PROTEIN KINASE RIO"/>
    <property type="match status" value="1"/>
</dbReference>
<evidence type="ECO:0000256" key="2">
    <source>
        <dbReference type="ARBA" id="ARBA00022737"/>
    </source>
</evidence>
<dbReference type="eggNOG" id="KOG1721">
    <property type="taxonomic scope" value="Eukaryota"/>
</dbReference>
<keyword evidence="7" id="KW-0804">Transcription</keyword>
<dbReference type="InterPro" id="IPR031140">
    <property type="entry name" value="IDD1-16"/>
</dbReference>
<evidence type="ECO:0000256" key="3">
    <source>
        <dbReference type="ARBA" id="ARBA00022771"/>
    </source>
</evidence>
<name>A0A1S2Y9L7_CICAR</name>
<keyword evidence="6" id="KW-0238">DNA-binding</keyword>
<evidence type="ECO:0000256" key="9">
    <source>
        <dbReference type="SAM" id="MobiDB-lite"/>
    </source>
</evidence>
<dbReference type="SMART" id="SM00355">
    <property type="entry name" value="ZnF_C2H2"/>
    <property type="match status" value="3"/>
</dbReference>
<dbReference type="Pfam" id="PF22992">
    <property type="entry name" value="C2CH-4th_BIRD-IDD"/>
    <property type="match status" value="1"/>
</dbReference>
<keyword evidence="1" id="KW-0479">Metal-binding</keyword>
<dbReference type="Gene3D" id="3.30.160.60">
    <property type="entry name" value="Classic Zinc Finger"/>
    <property type="match status" value="2"/>
</dbReference>
<dbReference type="PANTHER" id="PTHR10593:SF190">
    <property type="entry name" value="C2H2-TYPE DOMAIN-CONTAINING PROTEIN"/>
    <property type="match status" value="1"/>
</dbReference>
<evidence type="ECO:0000313" key="12">
    <source>
        <dbReference type="RefSeq" id="XP_004501031.1"/>
    </source>
</evidence>
<evidence type="ECO:0000256" key="7">
    <source>
        <dbReference type="ARBA" id="ARBA00023163"/>
    </source>
</evidence>
<evidence type="ECO:0000313" key="11">
    <source>
        <dbReference type="Proteomes" id="UP000087171"/>
    </source>
</evidence>
<evidence type="ECO:0000313" key="13">
    <source>
        <dbReference type="RefSeq" id="XP_004501032.1"/>
    </source>
</evidence>
<feature type="compositionally biased region" description="Low complexity" evidence="9">
    <location>
        <begin position="227"/>
        <end position="236"/>
    </location>
</feature>
<dbReference type="FunFam" id="3.30.160.60:FF:000554">
    <property type="entry name" value="protein indeterminate-domain 12-like"/>
    <property type="match status" value="1"/>
</dbReference>
<gene>
    <name evidence="12 13 14 15" type="primary">LOC101508362</name>
</gene>
<dbReference type="AlphaFoldDB" id="A0A1S2Y9L7"/>
<reference evidence="11" key="1">
    <citation type="journal article" date="2013" name="Nat. Biotechnol.">
        <title>Draft genome sequence of chickpea (Cicer arietinum) provides a resource for trait improvement.</title>
        <authorList>
            <person name="Varshney R.K."/>
            <person name="Song C."/>
            <person name="Saxena R.K."/>
            <person name="Azam S."/>
            <person name="Yu S."/>
            <person name="Sharpe A.G."/>
            <person name="Cannon S."/>
            <person name="Baek J."/>
            <person name="Rosen B.D."/>
            <person name="Tar'an B."/>
            <person name="Millan T."/>
            <person name="Zhang X."/>
            <person name="Ramsay L.D."/>
            <person name="Iwata A."/>
            <person name="Wang Y."/>
            <person name="Nelson W."/>
            <person name="Farmer A.D."/>
            <person name="Gaur P.M."/>
            <person name="Soderlund C."/>
            <person name="Penmetsa R.V."/>
            <person name="Xu C."/>
            <person name="Bharti A.K."/>
            <person name="He W."/>
            <person name="Winter P."/>
            <person name="Zhao S."/>
            <person name="Hane J.K."/>
            <person name="Carrasquilla-Garcia N."/>
            <person name="Condie J.A."/>
            <person name="Upadhyaya H.D."/>
            <person name="Luo M.C."/>
            <person name="Thudi M."/>
            <person name="Gowda C.L."/>
            <person name="Singh N.P."/>
            <person name="Lichtenzveig J."/>
            <person name="Gali K.K."/>
            <person name="Rubio J."/>
            <person name="Nadarajan N."/>
            <person name="Dolezel J."/>
            <person name="Bansal K.C."/>
            <person name="Xu X."/>
            <person name="Edwards D."/>
            <person name="Zhang G."/>
            <person name="Kahl G."/>
            <person name="Gil J."/>
            <person name="Singh K.B."/>
            <person name="Datta S.K."/>
            <person name="Jackson S.A."/>
            <person name="Wang J."/>
            <person name="Cook D.R."/>
        </authorList>
    </citation>
    <scope>NUCLEOTIDE SEQUENCE [LARGE SCALE GENOMIC DNA]</scope>
    <source>
        <strain evidence="11">cv. CDC Frontier</strain>
    </source>
</reference>
<dbReference type="InterPro" id="IPR055185">
    <property type="entry name" value="C2CH-4th_BIRD-IDD"/>
</dbReference>
<dbReference type="KEGG" id="cam:101508362"/>
<organism evidence="11 14">
    <name type="scientific">Cicer arietinum</name>
    <name type="common">Chickpea</name>
    <name type="synonym">Garbanzo</name>
    <dbReference type="NCBI Taxonomy" id="3827"/>
    <lineage>
        <taxon>Eukaryota</taxon>
        <taxon>Viridiplantae</taxon>
        <taxon>Streptophyta</taxon>
        <taxon>Embryophyta</taxon>
        <taxon>Tracheophyta</taxon>
        <taxon>Spermatophyta</taxon>
        <taxon>Magnoliopsida</taxon>
        <taxon>eudicotyledons</taxon>
        <taxon>Gunneridae</taxon>
        <taxon>Pentapetalae</taxon>
        <taxon>rosids</taxon>
        <taxon>fabids</taxon>
        <taxon>Fabales</taxon>
        <taxon>Fabaceae</taxon>
        <taxon>Papilionoideae</taxon>
        <taxon>50 kb inversion clade</taxon>
        <taxon>NPAAA clade</taxon>
        <taxon>Hologalegina</taxon>
        <taxon>IRL clade</taxon>
        <taxon>Cicereae</taxon>
        <taxon>Cicer</taxon>
    </lineage>
</organism>
<dbReference type="GO" id="GO:0008270">
    <property type="term" value="F:zinc ion binding"/>
    <property type="evidence" value="ECO:0007669"/>
    <property type="project" value="UniProtKB-KW"/>
</dbReference>
<evidence type="ECO:0000256" key="4">
    <source>
        <dbReference type="ARBA" id="ARBA00022833"/>
    </source>
</evidence>
<keyword evidence="4" id="KW-0862">Zinc</keyword>
<dbReference type="SUPFAM" id="SSF57667">
    <property type="entry name" value="beta-beta-alpha zinc fingers"/>
    <property type="match status" value="1"/>
</dbReference>
<dbReference type="RefSeq" id="XP_004501033.1">
    <property type="nucleotide sequence ID" value="XM_004500976.3"/>
</dbReference>
<dbReference type="InterPro" id="IPR036236">
    <property type="entry name" value="Znf_C2H2_sf"/>
</dbReference>
<dbReference type="Pfam" id="PF22996">
    <property type="entry name" value="C2H2-2nd_BIRD-IDD"/>
    <property type="match status" value="1"/>
</dbReference>
<evidence type="ECO:0000256" key="8">
    <source>
        <dbReference type="PROSITE-ProRule" id="PRU00042"/>
    </source>
</evidence>
<dbReference type="InterPro" id="IPR013087">
    <property type="entry name" value="Znf_C2H2_type"/>
</dbReference>
<dbReference type="GO" id="GO:0005634">
    <property type="term" value="C:nucleus"/>
    <property type="evidence" value="ECO:0007669"/>
    <property type="project" value="TreeGrafter"/>
</dbReference>
<dbReference type="FunFam" id="3.30.160.60:FF:000131">
    <property type="entry name" value="protein indeterminate-domain 5, chloroplastic-like"/>
    <property type="match status" value="1"/>
</dbReference>
<protein>
    <submittedName>
        <fullName evidence="12 13">Zinc finger protein ENHYDROUS-like</fullName>
    </submittedName>
</protein>